<evidence type="ECO:0000313" key="1">
    <source>
        <dbReference type="EMBL" id="OWY92212.1"/>
    </source>
</evidence>
<name>A0A225UGN2_9STRA</name>
<protein>
    <recommendedName>
        <fullName evidence="3">Restriction endonuclease domain-containing protein</fullName>
    </recommendedName>
</protein>
<evidence type="ECO:0008006" key="3">
    <source>
        <dbReference type="Google" id="ProtNLM"/>
    </source>
</evidence>
<evidence type="ECO:0000313" key="2">
    <source>
        <dbReference type="Proteomes" id="UP000198211"/>
    </source>
</evidence>
<proteinExistence type="predicted"/>
<dbReference type="AlphaFoldDB" id="A0A225UGN2"/>
<dbReference type="Proteomes" id="UP000198211">
    <property type="component" value="Unassembled WGS sequence"/>
</dbReference>
<comment type="caution">
    <text evidence="1">The sequence shown here is derived from an EMBL/GenBank/DDBJ whole genome shotgun (WGS) entry which is preliminary data.</text>
</comment>
<organism evidence="1 2">
    <name type="scientific">Phytophthora megakarya</name>
    <dbReference type="NCBI Taxonomy" id="4795"/>
    <lineage>
        <taxon>Eukaryota</taxon>
        <taxon>Sar</taxon>
        <taxon>Stramenopiles</taxon>
        <taxon>Oomycota</taxon>
        <taxon>Peronosporomycetes</taxon>
        <taxon>Peronosporales</taxon>
        <taxon>Peronosporaceae</taxon>
        <taxon>Phytophthora</taxon>
    </lineage>
</organism>
<accession>A0A225UGN2</accession>
<dbReference type="OrthoDB" id="73008at2759"/>
<sequence>MQCQNNIDVGFERILPQLEERLTDDTEPTEEYSLSTEEDANCAPIVVCESISRHEVTRWLGKTNGKLQRWEYKPLTRTTGCVVVYSLPTIVHNVTAGEVVDMIREQIMLLNPSARLMRTLRAAGNTRYDVGDRHQAPDQCLIPVGAQPNTFPNLVVEVAYKHESWEELLEKLRRWMGPDTTVQIAIGVQVGLVRRRIIVMQRKVCFDYRGGEEHLFTSEVVDFDFGSNHEIRFPLIALYVGVALPEALIEHEKTEIGIDLVELRETIDALIPKNIVRRTNSKHPYY</sequence>
<reference evidence="2" key="1">
    <citation type="submission" date="2017-03" db="EMBL/GenBank/DDBJ databases">
        <title>Phytopthora megakarya and P. palmivora, two closely related causual agents of cacao black pod achieved similar genome size and gene model numbers by different mechanisms.</title>
        <authorList>
            <person name="Ali S."/>
            <person name="Shao J."/>
            <person name="Larry D.J."/>
            <person name="Kronmiller B."/>
            <person name="Shen D."/>
            <person name="Strem M.D."/>
            <person name="Melnick R.L."/>
            <person name="Guiltinan M.J."/>
            <person name="Tyler B.M."/>
            <person name="Meinhardt L.W."/>
            <person name="Bailey B.A."/>
        </authorList>
    </citation>
    <scope>NUCLEOTIDE SEQUENCE [LARGE SCALE GENOMIC DNA]</scope>
    <source>
        <strain evidence="2">zdho120</strain>
    </source>
</reference>
<gene>
    <name evidence="1" type="ORF">PHMEG_00038871</name>
</gene>
<dbReference type="EMBL" id="NBNE01018558">
    <property type="protein sequence ID" value="OWY92212.1"/>
    <property type="molecule type" value="Genomic_DNA"/>
</dbReference>
<keyword evidence="2" id="KW-1185">Reference proteome</keyword>